<evidence type="ECO:0000313" key="3">
    <source>
        <dbReference type="Proteomes" id="UP001153636"/>
    </source>
</evidence>
<feature type="region of interest" description="Disordered" evidence="1">
    <location>
        <begin position="1"/>
        <end position="33"/>
    </location>
</feature>
<feature type="region of interest" description="Disordered" evidence="1">
    <location>
        <begin position="172"/>
        <end position="192"/>
    </location>
</feature>
<keyword evidence="3" id="KW-1185">Reference proteome</keyword>
<sequence>MGAGNKAVQDNEPRPENPEVDLSTPGNLRPAGSHLDAFHRRCLDERVGTDELPALLRLRTGAMPAPKPQRRSRESANNRLSTDAVCLLPGRLRGADANSDHFLVIANIILTERKKVKQNIHRNKNTKYDMKELQVNEVLRRYKADIERSLDNTPVLNMASIVEKKWNNIDNTIKTSTGKNINKKKRRKEKNG</sequence>
<dbReference type="EMBL" id="OV651817">
    <property type="protein sequence ID" value="CAH1110531.1"/>
    <property type="molecule type" value="Genomic_DNA"/>
</dbReference>
<accession>A0A9P0D635</accession>
<proteinExistence type="predicted"/>
<reference evidence="2" key="1">
    <citation type="submission" date="2022-01" db="EMBL/GenBank/DDBJ databases">
        <authorList>
            <person name="King R."/>
        </authorList>
    </citation>
    <scope>NUCLEOTIDE SEQUENCE</scope>
</reference>
<dbReference type="OrthoDB" id="6772576at2759"/>
<dbReference type="Proteomes" id="UP001153636">
    <property type="component" value="Chromosome 5"/>
</dbReference>
<protein>
    <submittedName>
        <fullName evidence="2">Uncharacterized protein</fullName>
    </submittedName>
</protein>
<organism evidence="2 3">
    <name type="scientific">Psylliodes chrysocephalus</name>
    <dbReference type="NCBI Taxonomy" id="3402493"/>
    <lineage>
        <taxon>Eukaryota</taxon>
        <taxon>Metazoa</taxon>
        <taxon>Ecdysozoa</taxon>
        <taxon>Arthropoda</taxon>
        <taxon>Hexapoda</taxon>
        <taxon>Insecta</taxon>
        <taxon>Pterygota</taxon>
        <taxon>Neoptera</taxon>
        <taxon>Endopterygota</taxon>
        <taxon>Coleoptera</taxon>
        <taxon>Polyphaga</taxon>
        <taxon>Cucujiformia</taxon>
        <taxon>Chrysomeloidea</taxon>
        <taxon>Chrysomelidae</taxon>
        <taxon>Galerucinae</taxon>
        <taxon>Alticini</taxon>
        <taxon>Psylliodes</taxon>
    </lineage>
</organism>
<name>A0A9P0D635_9CUCU</name>
<feature type="region of interest" description="Disordered" evidence="1">
    <location>
        <begin position="58"/>
        <end position="78"/>
    </location>
</feature>
<feature type="compositionally biased region" description="Basic residues" evidence="1">
    <location>
        <begin position="181"/>
        <end position="192"/>
    </location>
</feature>
<dbReference type="AlphaFoldDB" id="A0A9P0D635"/>
<evidence type="ECO:0000256" key="1">
    <source>
        <dbReference type="SAM" id="MobiDB-lite"/>
    </source>
</evidence>
<evidence type="ECO:0000313" key="2">
    <source>
        <dbReference type="EMBL" id="CAH1110531.1"/>
    </source>
</evidence>
<gene>
    <name evidence="2" type="ORF">PSYICH_LOCUS11162</name>
</gene>